<proteinExistence type="predicted"/>
<evidence type="ECO:0000256" key="1">
    <source>
        <dbReference type="SAM" id="Phobius"/>
    </source>
</evidence>
<evidence type="ECO:0000313" key="3">
    <source>
        <dbReference type="Proteomes" id="UP000027222"/>
    </source>
</evidence>
<accession>A0A067T0L8</accession>
<keyword evidence="3" id="KW-1185">Reference proteome</keyword>
<sequence length="139" mass="16188">MLISMIQLAYTHGSISILAVCFHLLASILHLFWPTLGRLRNTPFLCVCPRLQVSFRAWRQKTMASSAFAIFSSRLANRVARLRFDPKAVLYLFPHRYLAVKDPPPTNKDSSQIRPVRCRWLKRRRRAHPLLPCKACLFR</sequence>
<keyword evidence="1" id="KW-0472">Membrane</keyword>
<reference evidence="3" key="1">
    <citation type="journal article" date="2014" name="Proc. Natl. Acad. Sci. U.S.A.">
        <title>Extensive sampling of basidiomycete genomes demonstrates inadequacy of the white-rot/brown-rot paradigm for wood decay fungi.</title>
        <authorList>
            <person name="Riley R."/>
            <person name="Salamov A.A."/>
            <person name="Brown D.W."/>
            <person name="Nagy L.G."/>
            <person name="Floudas D."/>
            <person name="Held B.W."/>
            <person name="Levasseur A."/>
            <person name="Lombard V."/>
            <person name="Morin E."/>
            <person name="Otillar R."/>
            <person name="Lindquist E.A."/>
            <person name="Sun H."/>
            <person name="LaButti K.M."/>
            <person name="Schmutz J."/>
            <person name="Jabbour D."/>
            <person name="Luo H."/>
            <person name="Baker S.E."/>
            <person name="Pisabarro A.G."/>
            <person name="Walton J.D."/>
            <person name="Blanchette R.A."/>
            <person name="Henrissat B."/>
            <person name="Martin F."/>
            <person name="Cullen D."/>
            <person name="Hibbett D.S."/>
            <person name="Grigoriev I.V."/>
        </authorList>
    </citation>
    <scope>NUCLEOTIDE SEQUENCE [LARGE SCALE GENOMIC DNA]</scope>
    <source>
        <strain evidence="3">CBS 339.88</strain>
    </source>
</reference>
<keyword evidence="1" id="KW-1133">Transmembrane helix</keyword>
<evidence type="ECO:0000313" key="2">
    <source>
        <dbReference type="EMBL" id="KDR72558.1"/>
    </source>
</evidence>
<keyword evidence="1" id="KW-0812">Transmembrane</keyword>
<dbReference type="HOGENOM" id="CLU_1845241_0_0_1"/>
<dbReference type="EMBL" id="KL142388">
    <property type="protein sequence ID" value="KDR72558.1"/>
    <property type="molecule type" value="Genomic_DNA"/>
</dbReference>
<organism evidence="2 3">
    <name type="scientific">Galerina marginata (strain CBS 339.88)</name>
    <dbReference type="NCBI Taxonomy" id="685588"/>
    <lineage>
        <taxon>Eukaryota</taxon>
        <taxon>Fungi</taxon>
        <taxon>Dikarya</taxon>
        <taxon>Basidiomycota</taxon>
        <taxon>Agaricomycotina</taxon>
        <taxon>Agaricomycetes</taxon>
        <taxon>Agaricomycetidae</taxon>
        <taxon>Agaricales</taxon>
        <taxon>Agaricineae</taxon>
        <taxon>Strophariaceae</taxon>
        <taxon>Galerina</taxon>
    </lineage>
</organism>
<dbReference type="Proteomes" id="UP000027222">
    <property type="component" value="Unassembled WGS sequence"/>
</dbReference>
<protein>
    <submittedName>
        <fullName evidence="2">Uncharacterized protein</fullName>
    </submittedName>
</protein>
<name>A0A067T0L8_GALM3</name>
<dbReference type="AlphaFoldDB" id="A0A067T0L8"/>
<gene>
    <name evidence="2" type="ORF">GALMADRAFT_753507</name>
</gene>
<feature type="transmembrane region" description="Helical" evidence="1">
    <location>
        <begin position="12"/>
        <end position="33"/>
    </location>
</feature>